<organism evidence="2">
    <name type="scientific">uncultured Latescibacterota bacterium</name>
    <dbReference type="NCBI Taxonomy" id="199737"/>
    <lineage>
        <taxon>Bacteria</taxon>
        <taxon>Pseudomonadati</taxon>
        <taxon>Candidatus Latescibacterota</taxon>
        <taxon>environmental samples</taxon>
    </lineage>
</organism>
<evidence type="ECO:0000256" key="1">
    <source>
        <dbReference type="SAM" id="MobiDB-lite"/>
    </source>
</evidence>
<evidence type="ECO:0000313" key="2">
    <source>
        <dbReference type="EMBL" id="CAI78473.1"/>
    </source>
</evidence>
<protein>
    <submittedName>
        <fullName evidence="2">Uncharacterized protein</fullName>
    </submittedName>
</protein>
<dbReference type="EMBL" id="AJ937760">
    <property type="protein sequence ID" value="CAI78473.1"/>
    <property type="molecule type" value="Genomic_DNA"/>
</dbReference>
<feature type="region of interest" description="Disordered" evidence="1">
    <location>
        <begin position="134"/>
        <end position="162"/>
    </location>
</feature>
<feature type="compositionally biased region" description="Basic and acidic residues" evidence="1">
    <location>
        <begin position="150"/>
        <end position="162"/>
    </location>
</feature>
<reference evidence="2" key="1">
    <citation type="journal article" date="2005" name="Environ. Microbiol.">
        <title>Lateral gene transfer and phylogenetic assignment of environmental fosmid clones.</title>
        <authorList>
            <person name="Nesbo C.L."/>
            <person name="Boucher Y."/>
            <person name="Dlutek M."/>
            <person name="Doolittle F.W."/>
        </authorList>
    </citation>
    <scope>NUCLEOTIDE SEQUENCE</scope>
</reference>
<proteinExistence type="predicted"/>
<name>Q2Z0C7_9BACT</name>
<sequence length="162" mass="17599">MRPLTRRRSARPGARAWATAAVTVVALAAALLVVTGCSCPVPEPAGDETVMTYPTDELPMSSMALIDAAVRSGSLEYSTGLLYKVYVMFEPGSLPPEFASEVPSKCGTPLISEVQRNWNLISQDDRAEISRYIEPIGVPGDSDTQLDDVTPDRLENEREKLD</sequence>
<dbReference type="AlphaFoldDB" id="Q2Z0C7"/>
<accession>Q2Z0C7</accession>